<comment type="similarity">
    <text evidence="1">Belongs to the UPF0749 family.</text>
</comment>
<dbReference type="Gene3D" id="3.30.70.1880">
    <property type="entry name" value="Protein of unknown function DUF881"/>
    <property type="match status" value="1"/>
</dbReference>
<dbReference type="Pfam" id="PF05949">
    <property type="entry name" value="DUF881"/>
    <property type="match status" value="1"/>
</dbReference>
<evidence type="ECO:0000313" key="4">
    <source>
        <dbReference type="Proteomes" id="UP000430345"/>
    </source>
</evidence>
<dbReference type="AlphaFoldDB" id="A0A6I1MLW3"/>
<evidence type="ECO:0000256" key="1">
    <source>
        <dbReference type="ARBA" id="ARBA00009108"/>
    </source>
</evidence>
<dbReference type="PANTHER" id="PTHR37313:SF2">
    <property type="entry name" value="UPF0749 PROTEIN YLXX"/>
    <property type="match status" value="1"/>
</dbReference>
<name>A0A6I1MLW3_9CLOT</name>
<sequence length="238" mass="26589">MNKKSSQIAIALVCAILGFMVAYQFKLLNKKEQNILESYDKTDIMAEIEGLKKEKAELGKKNESLLQDLKKLEEAAVSKGDVNNQIKEELDKTRMILGIDDVKGPGIILYITPKSPLLTANNAKYISENELVHILNVLAFSGAEAISINDYRITPQTGIKNASNFIWIGNNERISPKDNIVIKAIGEPNNLIKGITFTGEMDYGVLGGNYDYKYEKKDEIVINKSTQNLVSDYLKKVK</sequence>
<protein>
    <submittedName>
        <fullName evidence="3">DUF881 domain-containing protein</fullName>
    </submittedName>
</protein>
<evidence type="ECO:0000256" key="2">
    <source>
        <dbReference type="SAM" id="Coils"/>
    </source>
</evidence>
<dbReference type="OrthoDB" id="9776196at2"/>
<reference evidence="3 4" key="1">
    <citation type="submission" date="2019-10" db="EMBL/GenBank/DDBJ databases">
        <title>The Genome Sequence of Clostridium tarantellae Isolated from Fish Brain.</title>
        <authorList>
            <person name="Bano L."/>
            <person name="Kiel M."/>
            <person name="Sales G."/>
            <person name="Doxey A.C."/>
            <person name="Mansfield M.J."/>
            <person name="Schiavone M."/>
            <person name="Rossetto O."/>
            <person name="Pirazzini M."/>
            <person name="Dobrindt U."/>
            <person name="Montecucco C."/>
        </authorList>
    </citation>
    <scope>NUCLEOTIDE SEQUENCE [LARGE SCALE GENOMIC DNA]</scope>
    <source>
        <strain evidence="3 4">DSM 3997</strain>
    </source>
</reference>
<keyword evidence="2" id="KW-0175">Coiled coil</keyword>
<comment type="caution">
    <text evidence="3">The sequence shown here is derived from an EMBL/GenBank/DDBJ whole genome shotgun (WGS) entry which is preliminary data.</text>
</comment>
<dbReference type="EMBL" id="WHJC01000132">
    <property type="protein sequence ID" value="MPQ43990.1"/>
    <property type="molecule type" value="Genomic_DNA"/>
</dbReference>
<feature type="coiled-coil region" evidence="2">
    <location>
        <begin position="41"/>
        <end position="75"/>
    </location>
</feature>
<evidence type="ECO:0000313" key="3">
    <source>
        <dbReference type="EMBL" id="MPQ43990.1"/>
    </source>
</evidence>
<dbReference type="RefSeq" id="WP_152890066.1">
    <property type="nucleotide sequence ID" value="NZ_WHJC01000132.1"/>
</dbReference>
<dbReference type="PANTHER" id="PTHR37313">
    <property type="entry name" value="UPF0749 PROTEIN RV1825"/>
    <property type="match status" value="1"/>
</dbReference>
<organism evidence="3 4">
    <name type="scientific">Clostridium tarantellae</name>
    <dbReference type="NCBI Taxonomy" id="39493"/>
    <lineage>
        <taxon>Bacteria</taxon>
        <taxon>Bacillati</taxon>
        <taxon>Bacillota</taxon>
        <taxon>Clostridia</taxon>
        <taxon>Eubacteriales</taxon>
        <taxon>Clostridiaceae</taxon>
        <taxon>Clostridium</taxon>
    </lineage>
</organism>
<keyword evidence="4" id="KW-1185">Reference proteome</keyword>
<gene>
    <name evidence="3" type="ORF">GBZ86_09480</name>
</gene>
<accession>A0A6I1MLW3</accession>
<dbReference type="InterPro" id="IPR010273">
    <property type="entry name" value="DUF881"/>
</dbReference>
<dbReference type="Proteomes" id="UP000430345">
    <property type="component" value="Unassembled WGS sequence"/>
</dbReference>
<proteinExistence type="inferred from homology"/>